<dbReference type="InterPro" id="IPR011250">
    <property type="entry name" value="OMP/PagP_B-barrel"/>
</dbReference>
<evidence type="ECO:0000313" key="6">
    <source>
        <dbReference type="Proteomes" id="UP000315577"/>
    </source>
</evidence>
<gene>
    <name evidence="4" type="primary">pagL</name>
    <name evidence="3" type="ORF">EDC36_106134</name>
    <name evidence="4" type="ORF">Tigna_01086</name>
</gene>
<dbReference type="Proteomes" id="UP000315577">
    <property type="component" value="Unassembled WGS sequence"/>
</dbReference>
<dbReference type="AlphaFoldDB" id="A0A4R3LDQ0"/>
<dbReference type="EC" id="3.1.1.77" evidence="4"/>
<sequence length="178" mass="19504">MNHRTLMRNVIVTALLGVATTAALAQPQPARWSAALRMGSGGSTDHGALEWRRPMDVDMAWGAWRARSSLQLELGRWMPANGPTAQHVGAAWHVRLAPSGMGWRPYVEGAFGVALFDRTRIGGRNIASALQFTEQVGAGVSLGERLRLGWRYTHYSNAGLAMPNDGVDKHNLIVEWSY</sequence>
<accession>A0A4R3LDQ0</accession>
<dbReference type="GO" id="GO:0050528">
    <property type="term" value="F:acyloxyacyl hydrolase activity"/>
    <property type="evidence" value="ECO:0007669"/>
    <property type="project" value="UniProtKB-EC"/>
</dbReference>
<dbReference type="Pfam" id="PF09411">
    <property type="entry name" value="PagL"/>
    <property type="match status" value="1"/>
</dbReference>
<comment type="subcellular location">
    <subcellularLocation>
        <location evidence="1">Cell outer membrane</location>
    </subcellularLocation>
</comment>
<name>A0A4R3LDQ0_9BURK</name>
<evidence type="ECO:0000313" key="3">
    <source>
        <dbReference type="EMBL" id="TCS98133.1"/>
    </source>
</evidence>
<reference evidence="3 5" key="1">
    <citation type="submission" date="2019-03" db="EMBL/GenBank/DDBJ databases">
        <title>Genomic Encyclopedia of Type Strains, Phase IV (KMG-IV): sequencing the most valuable type-strain genomes for metagenomic binning, comparative biology and taxonomic classification.</title>
        <authorList>
            <person name="Goeker M."/>
        </authorList>
    </citation>
    <scope>NUCLEOTIDE SEQUENCE [LARGE SCALE GENOMIC DNA]</scope>
    <source>
        <strain evidence="3 5">DSM 12034</strain>
    </source>
</reference>
<evidence type="ECO:0000256" key="1">
    <source>
        <dbReference type="ARBA" id="ARBA00004442"/>
    </source>
</evidence>
<dbReference type="Gene3D" id="2.40.160.20">
    <property type="match status" value="1"/>
</dbReference>
<dbReference type="GO" id="GO:0008237">
    <property type="term" value="F:metallopeptidase activity"/>
    <property type="evidence" value="ECO:0007669"/>
    <property type="project" value="UniProtKB-KW"/>
</dbReference>
<feature type="chain" id="PRO_5020946197" evidence="2">
    <location>
        <begin position="26"/>
        <end position="178"/>
    </location>
</feature>
<organism evidence="3 5">
    <name type="scientific">Tepidimonas ignava</name>
    <dbReference type="NCBI Taxonomy" id="114249"/>
    <lineage>
        <taxon>Bacteria</taxon>
        <taxon>Pseudomonadati</taxon>
        <taxon>Pseudomonadota</taxon>
        <taxon>Betaproteobacteria</taxon>
        <taxon>Burkholderiales</taxon>
        <taxon>Tepidimonas</taxon>
    </lineage>
</organism>
<dbReference type="EMBL" id="SMAH01000006">
    <property type="protein sequence ID" value="TCS98133.1"/>
    <property type="molecule type" value="Genomic_DNA"/>
</dbReference>
<dbReference type="RefSeq" id="WP_132962412.1">
    <property type="nucleotide sequence ID" value="NZ_DAIPFN010000040.1"/>
</dbReference>
<comment type="caution">
    <text evidence="3">The sequence shown here is derived from an EMBL/GenBank/DDBJ whole genome shotgun (WGS) entry which is preliminary data.</text>
</comment>
<keyword evidence="4" id="KW-0645">Protease</keyword>
<evidence type="ECO:0000313" key="4">
    <source>
        <dbReference type="EMBL" id="TSE22640.1"/>
    </source>
</evidence>
<keyword evidence="4" id="KW-0378">Hydrolase</keyword>
<protein>
    <submittedName>
        <fullName evidence="3">Lipid A 3-O-deacylase PagL</fullName>
    </submittedName>
    <submittedName>
        <fullName evidence="4">Lipid A deacylase PagL</fullName>
        <ecNumber evidence="4">3.1.1.77</ecNumber>
    </submittedName>
</protein>
<dbReference type="SUPFAM" id="SSF56925">
    <property type="entry name" value="OMPA-like"/>
    <property type="match status" value="1"/>
</dbReference>
<dbReference type="OrthoDB" id="5297282at2"/>
<dbReference type="InterPro" id="IPR018550">
    <property type="entry name" value="Lipid-A_deacylase-rel"/>
</dbReference>
<proteinExistence type="predicted"/>
<dbReference type="GO" id="GO:0009279">
    <property type="term" value="C:cell outer membrane"/>
    <property type="evidence" value="ECO:0007669"/>
    <property type="project" value="UniProtKB-SubCell"/>
</dbReference>
<dbReference type="Proteomes" id="UP000295536">
    <property type="component" value="Unassembled WGS sequence"/>
</dbReference>
<reference evidence="4 6" key="2">
    <citation type="submission" date="2019-07" db="EMBL/GenBank/DDBJ databases">
        <title>Tepidimonas ignava SPS-1037 draft genome.</title>
        <authorList>
            <person name="Da Costa M.S."/>
            <person name="Froufe H.J.C."/>
            <person name="Egas C."/>
            <person name="Albuquerque L."/>
        </authorList>
    </citation>
    <scope>NUCLEOTIDE SEQUENCE [LARGE SCALE GENOMIC DNA]</scope>
    <source>
        <strain evidence="4 6">SPS-1037</strain>
    </source>
</reference>
<dbReference type="EMBL" id="VJNC01000005">
    <property type="protein sequence ID" value="TSE22640.1"/>
    <property type="molecule type" value="Genomic_DNA"/>
</dbReference>
<evidence type="ECO:0000256" key="2">
    <source>
        <dbReference type="SAM" id="SignalP"/>
    </source>
</evidence>
<feature type="signal peptide" evidence="2">
    <location>
        <begin position="1"/>
        <end position="25"/>
    </location>
</feature>
<keyword evidence="6" id="KW-1185">Reference proteome</keyword>
<keyword evidence="4" id="KW-0482">Metalloprotease</keyword>
<evidence type="ECO:0000313" key="5">
    <source>
        <dbReference type="Proteomes" id="UP000295536"/>
    </source>
</evidence>
<keyword evidence="2" id="KW-0732">Signal</keyword>